<reference evidence="2" key="1">
    <citation type="submission" date="2021-02" db="EMBL/GenBank/DDBJ databases">
        <title>Metagenome analyses of Stigonema ocellatum DSM 106950, Chlorogloea purpurea SAG 13.99 and Gomphosphaeria aponina DSM 107014.</title>
        <authorList>
            <person name="Marter P."/>
            <person name="Huang S."/>
        </authorList>
    </citation>
    <scope>NUCLEOTIDE SEQUENCE</scope>
    <source>
        <strain evidence="2">JP213</strain>
    </source>
</reference>
<comment type="caution">
    <text evidence="2">The sequence shown here is derived from an EMBL/GenBank/DDBJ whole genome shotgun (WGS) entry which is preliminary data.</text>
</comment>
<protein>
    <submittedName>
        <fullName evidence="2">Caspase family protein</fullName>
    </submittedName>
</protein>
<dbReference type="Proteomes" id="UP000767446">
    <property type="component" value="Unassembled WGS sequence"/>
</dbReference>
<feature type="domain" description="Peptidase C14 caspase" evidence="1">
    <location>
        <begin position="8"/>
        <end position="220"/>
    </location>
</feature>
<evidence type="ECO:0000313" key="3">
    <source>
        <dbReference type="Proteomes" id="UP000767446"/>
    </source>
</evidence>
<evidence type="ECO:0000259" key="1">
    <source>
        <dbReference type="Pfam" id="PF00656"/>
    </source>
</evidence>
<dbReference type="AlphaFoldDB" id="A0A941JTB8"/>
<proteinExistence type="predicted"/>
<sequence>MKNYKYITIGINQYHCLQPLSYATADAMAIHLFLVEEAGVAPEQCLLLSDTSAWVEDKSTYPSRSNILKWLDVFNYQHPHLLPQKHSTLWFFFSGYGVNYNGEDYLMPIDGNPTDIVGTGIQVRSLFEALKSFGDTNILVFLDFNRSSGMTGGQPVGKQTLDLAREMEIAAVLSTSKDEFSHEAAALGHGIFTAALLEAFRYYQENINLAYLDEYLRDRIPELSEHYWRPVQNPVIISPTLAASQSPILPLGSVNSMSTLINNTIPIQEWHEARREENNAQLTTFPHATFPTIDNLEAGRFIYEVEPKTPWLKWLLWGGSVTLFCLLILKFLGFENIRKTTKPEVKTTEENSITSPPNAYALLEETTDEYQKLLSSSKSSLRFLQASNFNRAIGEAQKIKSDDPLYQQAQSNIARWSQVILDIANGRAAVGNYTGAIAAAKLVPKEQFSAYTQAQVAIERWKIKAFEQRRTQHLIEAATKLLQPNQASSYNRAIMMLRQVTPQEVGYDQVQELINQWSEQIYLIANSRAARGDFELAIETVKLVPTDTSSGAAAMNSSVRWQQGIR</sequence>
<name>A0A941JTB8_9CHRO</name>
<dbReference type="Gene3D" id="3.40.50.1460">
    <property type="match status" value="1"/>
</dbReference>
<dbReference type="InterPro" id="IPR011600">
    <property type="entry name" value="Pept_C14_caspase"/>
</dbReference>
<accession>A0A941JTB8</accession>
<dbReference type="GO" id="GO:0004197">
    <property type="term" value="F:cysteine-type endopeptidase activity"/>
    <property type="evidence" value="ECO:0007669"/>
    <property type="project" value="InterPro"/>
</dbReference>
<dbReference type="InterPro" id="IPR029030">
    <property type="entry name" value="Caspase-like_dom_sf"/>
</dbReference>
<dbReference type="Pfam" id="PF00656">
    <property type="entry name" value="Peptidase_C14"/>
    <property type="match status" value="1"/>
</dbReference>
<dbReference type="GO" id="GO:0006508">
    <property type="term" value="P:proteolysis"/>
    <property type="evidence" value="ECO:0007669"/>
    <property type="project" value="InterPro"/>
</dbReference>
<evidence type="ECO:0000313" key="2">
    <source>
        <dbReference type="EMBL" id="MBR8828327.1"/>
    </source>
</evidence>
<dbReference type="SUPFAM" id="SSF52129">
    <property type="entry name" value="Caspase-like"/>
    <property type="match status" value="1"/>
</dbReference>
<dbReference type="EMBL" id="JADQBC010000065">
    <property type="protein sequence ID" value="MBR8828327.1"/>
    <property type="molecule type" value="Genomic_DNA"/>
</dbReference>
<organism evidence="2 3">
    <name type="scientific">Gomphosphaeria aponina SAG 52.96 = DSM 107014</name>
    <dbReference type="NCBI Taxonomy" id="1521640"/>
    <lineage>
        <taxon>Bacteria</taxon>
        <taxon>Bacillati</taxon>
        <taxon>Cyanobacteriota</taxon>
        <taxon>Cyanophyceae</taxon>
        <taxon>Oscillatoriophycideae</taxon>
        <taxon>Chroococcales</taxon>
        <taxon>Gomphosphaeriaceae</taxon>
        <taxon>Gomphosphaeria</taxon>
    </lineage>
</organism>
<gene>
    <name evidence="2" type="ORF">DSM107014_10600</name>
</gene>